<dbReference type="AlphaFoldDB" id="A0A6P0ULD6"/>
<dbReference type="InterPro" id="IPR000834">
    <property type="entry name" value="Peptidase_M14"/>
</dbReference>
<comment type="caution">
    <text evidence="3">The sequence shown here is derived from an EMBL/GenBank/DDBJ whole genome shotgun (WGS) entry which is preliminary data.</text>
</comment>
<organism evidence="3 4">
    <name type="scientific">Leptobacterium flavescens</name>
    <dbReference type="NCBI Taxonomy" id="472055"/>
    <lineage>
        <taxon>Bacteria</taxon>
        <taxon>Pseudomonadati</taxon>
        <taxon>Bacteroidota</taxon>
        <taxon>Flavobacteriia</taxon>
        <taxon>Flavobacteriales</taxon>
        <taxon>Flavobacteriaceae</taxon>
        <taxon>Leptobacterium</taxon>
    </lineage>
</organism>
<accession>A0A6P0ULD6</accession>
<dbReference type="GO" id="GO:0004181">
    <property type="term" value="F:metallocarboxypeptidase activity"/>
    <property type="evidence" value="ECO:0007669"/>
    <property type="project" value="InterPro"/>
</dbReference>
<comment type="caution">
    <text evidence="1">Lacks conserved residue(s) required for the propagation of feature annotation.</text>
</comment>
<proteinExistence type="inferred from homology"/>
<keyword evidence="4" id="KW-1185">Reference proteome</keyword>
<dbReference type="EMBL" id="JAABOO010000002">
    <property type="protein sequence ID" value="NER13787.1"/>
    <property type="molecule type" value="Genomic_DNA"/>
</dbReference>
<dbReference type="GO" id="GO:0008270">
    <property type="term" value="F:zinc ion binding"/>
    <property type="evidence" value="ECO:0007669"/>
    <property type="project" value="InterPro"/>
</dbReference>
<dbReference type="Pfam" id="PF00246">
    <property type="entry name" value="Peptidase_M14"/>
    <property type="match status" value="1"/>
</dbReference>
<evidence type="ECO:0000313" key="3">
    <source>
        <dbReference type="EMBL" id="NER13787.1"/>
    </source>
</evidence>
<comment type="similarity">
    <text evidence="1">Belongs to the peptidase M14 family.</text>
</comment>
<evidence type="ECO:0000256" key="1">
    <source>
        <dbReference type="PROSITE-ProRule" id="PRU01379"/>
    </source>
</evidence>
<dbReference type="Proteomes" id="UP000468581">
    <property type="component" value="Unassembled WGS sequence"/>
</dbReference>
<dbReference type="RefSeq" id="WP_163606935.1">
    <property type="nucleotide sequence ID" value="NZ_JAABOO010000002.1"/>
</dbReference>
<protein>
    <submittedName>
        <fullName evidence="3">DUF2817 domain-containing protein</fullName>
    </submittedName>
</protein>
<evidence type="ECO:0000259" key="2">
    <source>
        <dbReference type="PROSITE" id="PS52035"/>
    </source>
</evidence>
<sequence length="379" mass="43463">METGSIAENYNNFFEAGLSGRYIPLSRIEPLFGKHKKVIALDKIGSSVGGLDIHKFKIGHGKKKILMWSQMHGNESTTTKAVFDLLNFFDSDSDLSASILNECEIHIIPILNPDGAMAYTRINKNEVDLNRDAQDLSQPESRVLRSAFEEIKPDYCFNLHDQRTIFNVGKTDKPATVSFLSPAEDQERTVTSTRKKSMELIADMNNMLQQMIPGQVGRYDDSFNINCVGDTFQSMGVPTILFEAGHFPGDYKRERTREYIFYALVEALNSISHRKINGENSENYFDIPENDKLFCDIILRDFPVVRAEKMEKVDVGILFKEKRSGENILFEPYVEKVGSLHYLYAHKEFIRCDRLISPLKESDLDTKWLEDNLRIFQEN</sequence>
<dbReference type="GO" id="GO:0006508">
    <property type="term" value="P:proteolysis"/>
    <property type="evidence" value="ECO:0007669"/>
    <property type="project" value="InterPro"/>
</dbReference>
<reference evidence="3 4" key="1">
    <citation type="submission" date="2020-01" db="EMBL/GenBank/DDBJ databases">
        <title>Leptobacterium flavescens.</title>
        <authorList>
            <person name="Wang G."/>
        </authorList>
    </citation>
    <scope>NUCLEOTIDE SEQUENCE [LARGE SCALE GENOMIC DNA]</scope>
    <source>
        <strain evidence="3 4">KCTC 22160</strain>
    </source>
</reference>
<dbReference type="CDD" id="cd06239">
    <property type="entry name" value="M14-like"/>
    <property type="match status" value="1"/>
</dbReference>
<dbReference type="PROSITE" id="PS52035">
    <property type="entry name" value="PEPTIDASE_M14"/>
    <property type="match status" value="1"/>
</dbReference>
<dbReference type="SUPFAM" id="SSF53187">
    <property type="entry name" value="Zn-dependent exopeptidases"/>
    <property type="match status" value="1"/>
</dbReference>
<name>A0A6P0ULD6_9FLAO</name>
<dbReference type="Gene3D" id="3.40.630.10">
    <property type="entry name" value="Zn peptidases"/>
    <property type="match status" value="1"/>
</dbReference>
<feature type="domain" description="Peptidase M14" evidence="2">
    <location>
        <begin position="9"/>
        <end position="322"/>
    </location>
</feature>
<gene>
    <name evidence="3" type="ORF">GWK08_10075</name>
</gene>
<evidence type="ECO:0000313" key="4">
    <source>
        <dbReference type="Proteomes" id="UP000468581"/>
    </source>
</evidence>